<evidence type="ECO:0000256" key="5">
    <source>
        <dbReference type="ARBA" id="ARBA00022692"/>
    </source>
</evidence>
<dbReference type="PANTHER" id="PTHR21257">
    <property type="entry name" value="DELTA(14)-STEROL REDUCTASE"/>
    <property type="match status" value="1"/>
</dbReference>
<keyword evidence="15" id="KW-1207">Sterol metabolism</keyword>
<evidence type="ECO:0000313" key="22">
    <source>
        <dbReference type="EMBL" id="KAG0471974.1"/>
    </source>
</evidence>
<keyword evidence="10 21" id="KW-1133">Transmembrane helix</keyword>
<accession>A0A835QLM3</accession>
<evidence type="ECO:0000256" key="16">
    <source>
        <dbReference type="ARBA" id="ARBA00023221"/>
    </source>
</evidence>
<gene>
    <name evidence="22" type="ORF">HPP92_016520</name>
</gene>
<evidence type="ECO:0000256" key="14">
    <source>
        <dbReference type="ARBA" id="ARBA00023136"/>
    </source>
</evidence>
<evidence type="ECO:0000256" key="21">
    <source>
        <dbReference type="SAM" id="Phobius"/>
    </source>
</evidence>
<keyword evidence="12" id="KW-0756">Sterol biosynthesis</keyword>
<dbReference type="Pfam" id="PF01222">
    <property type="entry name" value="ERG4_ERG24"/>
    <property type="match status" value="1"/>
</dbReference>
<evidence type="ECO:0000256" key="7">
    <source>
        <dbReference type="ARBA" id="ARBA00022824"/>
    </source>
</evidence>
<evidence type="ECO:0000256" key="4">
    <source>
        <dbReference type="ARBA" id="ARBA00022548"/>
    </source>
</evidence>
<dbReference type="Proteomes" id="UP000639772">
    <property type="component" value="Unassembled WGS sequence"/>
</dbReference>
<dbReference type="OrthoDB" id="5326588at2759"/>
<keyword evidence="16" id="KW-0753">Steroid metabolism</keyword>
<keyword evidence="11" id="KW-0560">Oxidoreductase</keyword>
<protein>
    <recommendedName>
        <fullName evidence="18">7-dehydrocholesterol reductase</fullName>
        <ecNumber evidence="17">1.3.1.21</ecNumber>
    </recommendedName>
    <alternativeName>
        <fullName evidence="19">Sterol Delta(7)-reductase</fullName>
    </alternativeName>
</protein>
<evidence type="ECO:0000256" key="19">
    <source>
        <dbReference type="ARBA" id="ARBA00042688"/>
    </source>
</evidence>
<evidence type="ECO:0000256" key="11">
    <source>
        <dbReference type="ARBA" id="ARBA00023002"/>
    </source>
</evidence>
<dbReference type="InterPro" id="IPR018083">
    <property type="entry name" value="Sterol_reductase_CS"/>
</dbReference>
<dbReference type="PROSITE" id="PS01018">
    <property type="entry name" value="STEROL_REDUCT_2"/>
    <property type="match status" value="1"/>
</dbReference>
<evidence type="ECO:0000256" key="12">
    <source>
        <dbReference type="ARBA" id="ARBA00023011"/>
    </source>
</evidence>
<evidence type="ECO:0000256" key="20">
    <source>
        <dbReference type="SAM" id="MobiDB-lite"/>
    </source>
</evidence>
<evidence type="ECO:0000256" key="10">
    <source>
        <dbReference type="ARBA" id="ARBA00022989"/>
    </source>
</evidence>
<comment type="caution">
    <text evidence="22">The sequence shown here is derived from an EMBL/GenBank/DDBJ whole genome shotgun (WGS) entry which is preliminary data.</text>
</comment>
<keyword evidence="5 21" id="KW-0812">Transmembrane</keyword>
<evidence type="ECO:0000256" key="15">
    <source>
        <dbReference type="ARBA" id="ARBA00023166"/>
    </source>
</evidence>
<reference evidence="22 23" key="1">
    <citation type="journal article" date="2020" name="Nat. Food">
        <title>A phased Vanilla planifolia genome enables genetic improvement of flavour and production.</title>
        <authorList>
            <person name="Hasing T."/>
            <person name="Tang H."/>
            <person name="Brym M."/>
            <person name="Khazi F."/>
            <person name="Huang T."/>
            <person name="Chambers A.H."/>
        </authorList>
    </citation>
    <scope>NUCLEOTIDE SEQUENCE [LARGE SCALE GENOMIC DNA]</scope>
    <source>
        <tissue evidence="22">Leaf</tissue>
    </source>
</reference>
<feature type="transmembrane region" description="Helical" evidence="21">
    <location>
        <begin position="268"/>
        <end position="285"/>
    </location>
</feature>
<dbReference type="PANTHER" id="PTHR21257:SF38">
    <property type="entry name" value="7-DEHYDROCHOLESTEROL REDUCTASE"/>
    <property type="match status" value="1"/>
</dbReference>
<keyword evidence="4" id="KW-0153">Cholesterol metabolism</keyword>
<keyword evidence="7" id="KW-0256">Endoplasmic reticulum</keyword>
<proteinExistence type="inferred from homology"/>
<keyword evidence="13" id="KW-0443">Lipid metabolism</keyword>
<keyword evidence="14 21" id="KW-0472">Membrane</keyword>
<keyword evidence="3" id="KW-0444">Lipid biosynthesis</keyword>
<evidence type="ECO:0000256" key="2">
    <source>
        <dbReference type="ARBA" id="ARBA00005402"/>
    </source>
</evidence>
<dbReference type="InterPro" id="IPR001171">
    <property type="entry name" value="ERG24_DHCR-like"/>
</dbReference>
<keyword evidence="6" id="KW-0152">Cholesterol biosynthesis</keyword>
<dbReference type="AlphaFoldDB" id="A0A835QLM3"/>
<comment type="subcellular location">
    <subcellularLocation>
        <location evidence="1">Endoplasmic reticulum membrane</location>
        <topology evidence="1">Multi-pass membrane protein</topology>
    </subcellularLocation>
</comment>
<feature type="transmembrane region" description="Helical" evidence="21">
    <location>
        <begin position="229"/>
        <end position="248"/>
    </location>
</feature>
<evidence type="ECO:0000256" key="6">
    <source>
        <dbReference type="ARBA" id="ARBA00022778"/>
    </source>
</evidence>
<evidence type="ECO:0000256" key="1">
    <source>
        <dbReference type="ARBA" id="ARBA00004477"/>
    </source>
</evidence>
<dbReference type="EC" id="1.3.1.21" evidence="17"/>
<feature type="transmembrane region" description="Helical" evidence="21">
    <location>
        <begin position="440"/>
        <end position="469"/>
    </location>
</feature>
<evidence type="ECO:0000256" key="8">
    <source>
        <dbReference type="ARBA" id="ARBA00022857"/>
    </source>
</evidence>
<comment type="similarity">
    <text evidence="2">Belongs to the ERG4/ERG24 family.</text>
</comment>
<keyword evidence="9" id="KW-0752">Steroid biosynthesis</keyword>
<feature type="transmembrane region" description="Helical" evidence="21">
    <location>
        <begin position="356"/>
        <end position="377"/>
    </location>
</feature>
<evidence type="ECO:0000256" key="17">
    <source>
        <dbReference type="ARBA" id="ARBA00038851"/>
    </source>
</evidence>
<dbReference type="GO" id="GO:0005789">
    <property type="term" value="C:endoplasmic reticulum membrane"/>
    <property type="evidence" value="ECO:0007669"/>
    <property type="project" value="UniProtKB-SubCell"/>
</dbReference>
<sequence length="503" mass="57298">MRSGLPEAGRVIEFDLGSGSDGVNVEPELLTLQKLEDAIQGFFIEKAAPGWLPLSAARPTGPRRRRGAQRNWILSTDPRFRSLMRRSLAHHQPWVAILALFRGCTDMSKLDLKINGPSHYRRRADFSQEQSCPKGSRGEARSKEEWGYANGPPCSRDLYVNDFAPHSLSALCNSIEFFCLNSPFTREVRMCGFRWYTMVHADGSVLHTFDYLKKQGHSMLVLHGKRFEGPISPLGTYLFTSILAFHSILKSRFQIFDPSIVYDHLGEIYSALVVGSLVFCVFLYLKGHVAPSSTDSGSSGNPIVDFYWYEQNRQVADSMLVYTILTLAYVTNSSYGNQDIGALWILLMIELDSTSAGDACLVVSILLAGLVCIYINYDCDRQRQVFRKTNGRCLIWGNSIKGLKHIEATYFTTKGESKTNLLLTSGWWGLSRHFHYVPEILAAFFWTVPALFNHFLPYFYVIFLTILLLDRAKRDDDRCSSKYGKYWKLYCTDVRYRVLPRVY</sequence>
<evidence type="ECO:0000256" key="9">
    <source>
        <dbReference type="ARBA" id="ARBA00022955"/>
    </source>
</evidence>
<evidence type="ECO:0000256" key="3">
    <source>
        <dbReference type="ARBA" id="ARBA00022516"/>
    </source>
</evidence>
<keyword evidence="8" id="KW-0521">NADP</keyword>
<feature type="region of interest" description="Disordered" evidence="20">
    <location>
        <begin position="124"/>
        <end position="146"/>
    </location>
</feature>
<name>A0A835QLM3_VANPL</name>
<dbReference type="Gene3D" id="1.20.120.1630">
    <property type="match status" value="1"/>
</dbReference>
<dbReference type="GO" id="GO:0006695">
    <property type="term" value="P:cholesterol biosynthetic process"/>
    <property type="evidence" value="ECO:0007669"/>
    <property type="project" value="UniProtKB-KW"/>
</dbReference>
<feature type="compositionally biased region" description="Basic and acidic residues" evidence="20">
    <location>
        <begin position="136"/>
        <end position="146"/>
    </location>
</feature>
<organism evidence="22 23">
    <name type="scientific">Vanilla planifolia</name>
    <name type="common">Vanilla</name>
    <dbReference type="NCBI Taxonomy" id="51239"/>
    <lineage>
        <taxon>Eukaryota</taxon>
        <taxon>Viridiplantae</taxon>
        <taxon>Streptophyta</taxon>
        <taxon>Embryophyta</taxon>
        <taxon>Tracheophyta</taxon>
        <taxon>Spermatophyta</taxon>
        <taxon>Magnoliopsida</taxon>
        <taxon>Liliopsida</taxon>
        <taxon>Asparagales</taxon>
        <taxon>Orchidaceae</taxon>
        <taxon>Vanilloideae</taxon>
        <taxon>Vanilleae</taxon>
        <taxon>Vanilla</taxon>
    </lineage>
</organism>
<dbReference type="EMBL" id="JADCNM010000008">
    <property type="protein sequence ID" value="KAG0471974.1"/>
    <property type="molecule type" value="Genomic_DNA"/>
</dbReference>
<dbReference type="GO" id="GO:0047598">
    <property type="term" value="F:7-dehydrocholesterol reductase activity"/>
    <property type="evidence" value="ECO:0007669"/>
    <property type="project" value="UniProtKB-EC"/>
</dbReference>
<evidence type="ECO:0000313" key="23">
    <source>
        <dbReference type="Proteomes" id="UP000639772"/>
    </source>
</evidence>
<dbReference type="GO" id="GO:0016132">
    <property type="term" value="P:brassinosteroid biosynthetic process"/>
    <property type="evidence" value="ECO:0007669"/>
    <property type="project" value="TreeGrafter"/>
</dbReference>
<evidence type="ECO:0000256" key="18">
    <source>
        <dbReference type="ARBA" id="ARBA00039984"/>
    </source>
</evidence>
<evidence type="ECO:0000256" key="13">
    <source>
        <dbReference type="ARBA" id="ARBA00023098"/>
    </source>
</evidence>